<reference evidence="2 3" key="1">
    <citation type="submission" date="2007-10" db="EMBL/GenBank/DDBJ databases">
        <authorList>
            <person name="Wagner-Dobler I."/>
            <person name="Ferriera S."/>
            <person name="Johnson J."/>
            <person name="Kravitz S."/>
            <person name="Beeson K."/>
            <person name="Sutton G."/>
            <person name="Rogers Y.-H."/>
            <person name="Friedman R."/>
            <person name="Frazier M."/>
            <person name="Venter J.C."/>
        </authorList>
    </citation>
    <scope>NUCLEOTIDE SEQUENCE [LARGE SCALE GENOMIC DNA]</scope>
    <source>
        <strain evidence="2 3">DFL-43</strain>
    </source>
</reference>
<dbReference type="InterPro" id="IPR000182">
    <property type="entry name" value="GNAT_dom"/>
</dbReference>
<dbReference type="CDD" id="cd01427">
    <property type="entry name" value="HAD_like"/>
    <property type="match status" value="1"/>
</dbReference>
<dbReference type="Proteomes" id="UP000004291">
    <property type="component" value="Chromosome"/>
</dbReference>
<dbReference type="CDD" id="cd04301">
    <property type="entry name" value="NAT_SF"/>
    <property type="match status" value="1"/>
</dbReference>
<evidence type="ECO:0000259" key="1">
    <source>
        <dbReference type="PROSITE" id="PS51186"/>
    </source>
</evidence>
<keyword evidence="2" id="KW-0808">Transferase</keyword>
<feature type="domain" description="N-acetyltransferase" evidence="1">
    <location>
        <begin position="20"/>
        <end position="188"/>
    </location>
</feature>
<sequence>MFFRFLFKPQDFETTLDGAIRLRRLGPGDAAIFRDHIHALHFTDFRDRFNGLASDYWLDKYIARSLDTAICIGAFQDEHLLAVAELHSGSHLPEGEAESAFSVASDWRRKGLGTLLVKALLKAATEAGISTIIIETGPQNHAMKALARRFGAKMRFGGDQSVGRINVAEGLRIAGRRKSPPPLAIAVPGVGGGLADGLGNRPAVPQTAV</sequence>
<protein>
    <submittedName>
        <fullName evidence="2">Acetyltransferase, including N-acetylase of ribosomal protein</fullName>
    </submittedName>
</protein>
<dbReference type="eggNOG" id="COG1670">
    <property type="taxonomic scope" value="Bacteria"/>
</dbReference>
<dbReference type="GO" id="GO:0005840">
    <property type="term" value="C:ribosome"/>
    <property type="evidence" value="ECO:0007669"/>
    <property type="project" value="UniProtKB-KW"/>
</dbReference>
<dbReference type="GO" id="GO:0016747">
    <property type="term" value="F:acyltransferase activity, transferring groups other than amino-acyl groups"/>
    <property type="evidence" value="ECO:0007669"/>
    <property type="project" value="InterPro"/>
</dbReference>
<dbReference type="Gene3D" id="3.40.630.30">
    <property type="match status" value="1"/>
</dbReference>
<dbReference type="SUPFAM" id="SSF55729">
    <property type="entry name" value="Acyl-CoA N-acyltransferases (Nat)"/>
    <property type="match status" value="1"/>
</dbReference>
<dbReference type="AlphaFoldDB" id="A9DAZ4"/>
<evidence type="ECO:0000313" key="2">
    <source>
        <dbReference type="EMBL" id="EDQ32418.1"/>
    </source>
</evidence>
<dbReference type="OrthoDB" id="7843527at2"/>
<proteinExistence type="predicted"/>
<gene>
    <name evidence="2" type="ORF">HPDFL43_11481</name>
</gene>
<dbReference type="InterPro" id="IPR016181">
    <property type="entry name" value="Acyl_CoA_acyltransferase"/>
</dbReference>
<dbReference type="PROSITE" id="PS51186">
    <property type="entry name" value="GNAT"/>
    <property type="match status" value="1"/>
</dbReference>
<dbReference type="Pfam" id="PF00583">
    <property type="entry name" value="Acetyltransf_1"/>
    <property type="match status" value="1"/>
</dbReference>
<reference evidence="2 3" key="2">
    <citation type="submission" date="2012-06" db="EMBL/GenBank/DDBJ databases">
        <authorList>
            <person name="Fiebig A."/>
        </authorList>
    </citation>
    <scope>NUCLEOTIDE SEQUENCE [LARGE SCALE GENOMIC DNA]</scope>
    <source>
        <strain evidence="2 3">DFL-43</strain>
    </source>
</reference>
<comment type="caution">
    <text evidence="2">The sequence shown here is derived from an EMBL/GenBank/DDBJ whole genome shotgun (WGS) entry which is preliminary data.</text>
</comment>
<keyword evidence="2" id="KW-0687">Ribonucleoprotein</keyword>
<dbReference type="STRING" id="411684.HPDFL43_11481"/>
<evidence type="ECO:0000313" key="3">
    <source>
        <dbReference type="Proteomes" id="UP000004291"/>
    </source>
</evidence>
<dbReference type="HOGENOM" id="CLU_1313999_0_0_5"/>
<accession>A9DAZ4</accession>
<dbReference type="EMBL" id="ABIA03000004">
    <property type="protein sequence ID" value="EDQ32418.1"/>
    <property type="molecule type" value="Genomic_DNA"/>
</dbReference>
<keyword evidence="3" id="KW-1185">Reference proteome</keyword>
<dbReference type="RefSeq" id="WP_007198067.1">
    <property type="nucleotide sequence ID" value="NZ_CM002917.1"/>
</dbReference>
<organism evidence="2 3">
    <name type="scientific">Hoeflea phototrophica (strain DSM 17068 / NCIMB 14078 / DFL-43)</name>
    <dbReference type="NCBI Taxonomy" id="411684"/>
    <lineage>
        <taxon>Bacteria</taxon>
        <taxon>Pseudomonadati</taxon>
        <taxon>Pseudomonadota</taxon>
        <taxon>Alphaproteobacteria</taxon>
        <taxon>Hyphomicrobiales</taxon>
        <taxon>Rhizobiaceae</taxon>
        <taxon>Hoeflea</taxon>
    </lineage>
</organism>
<keyword evidence="2" id="KW-0689">Ribosomal protein</keyword>
<name>A9DAZ4_HOEPD</name>